<dbReference type="PANTHER" id="PTHR45458:SF3">
    <property type="entry name" value="CHAIN DEHYDROGENASE (ATSC), PUTATIVE-RELATED"/>
    <property type="match status" value="1"/>
</dbReference>
<comment type="caution">
    <text evidence="2">The sequence shown here is derived from an EMBL/GenBank/DDBJ whole genome shotgun (WGS) entry which is preliminary data.</text>
</comment>
<dbReference type="InterPro" id="IPR020904">
    <property type="entry name" value="Sc_DH/Rdtase_CS"/>
</dbReference>
<dbReference type="Proteomes" id="UP000756346">
    <property type="component" value="Unassembled WGS sequence"/>
</dbReference>
<dbReference type="Gene3D" id="3.40.50.720">
    <property type="entry name" value="NAD(P)-binding Rossmann-like Domain"/>
    <property type="match status" value="1"/>
</dbReference>
<keyword evidence="1" id="KW-0521">NADP</keyword>
<keyword evidence="3" id="KW-1185">Reference proteome</keyword>
<dbReference type="GeneID" id="70180683"/>
<protein>
    <recommendedName>
        <fullName evidence="4">Short chain dehydrogenase</fullName>
    </recommendedName>
</protein>
<evidence type="ECO:0008006" key="4">
    <source>
        <dbReference type="Google" id="ProtNLM"/>
    </source>
</evidence>
<dbReference type="InterPro" id="IPR036291">
    <property type="entry name" value="NAD(P)-bd_dom_sf"/>
</dbReference>
<gene>
    <name evidence="2" type="ORF">B0I36DRAFT_261317</name>
</gene>
<dbReference type="PRINTS" id="PR00081">
    <property type="entry name" value="GDHRDH"/>
</dbReference>
<proteinExistence type="predicted"/>
<dbReference type="PROSITE" id="PS00061">
    <property type="entry name" value="ADH_SHORT"/>
    <property type="match status" value="1"/>
</dbReference>
<dbReference type="RefSeq" id="XP_046019577.1">
    <property type="nucleotide sequence ID" value="XM_046151137.1"/>
</dbReference>
<dbReference type="SUPFAM" id="SSF51735">
    <property type="entry name" value="NAD(P)-binding Rossmann-fold domains"/>
    <property type="match status" value="1"/>
</dbReference>
<dbReference type="AlphaFoldDB" id="A0A9P8YGY9"/>
<dbReference type="InterPro" id="IPR052184">
    <property type="entry name" value="SDR_enzymes"/>
</dbReference>
<evidence type="ECO:0000256" key="1">
    <source>
        <dbReference type="ARBA" id="ARBA00022857"/>
    </source>
</evidence>
<dbReference type="InterPro" id="IPR002347">
    <property type="entry name" value="SDR_fam"/>
</dbReference>
<name>A0A9P8YGY9_9PEZI</name>
<dbReference type="Pfam" id="PF00106">
    <property type="entry name" value="adh_short"/>
    <property type="match status" value="1"/>
</dbReference>
<accession>A0A9P8YGY9</accession>
<reference evidence="2" key="1">
    <citation type="journal article" date="2021" name="Nat. Commun.">
        <title>Genetic determinants of endophytism in the Arabidopsis root mycobiome.</title>
        <authorList>
            <person name="Mesny F."/>
            <person name="Miyauchi S."/>
            <person name="Thiergart T."/>
            <person name="Pickel B."/>
            <person name="Atanasova L."/>
            <person name="Karlsson M."/>
            <person name="Huettel B."/>
            <person name="Barry K.W."/>
            <person name="Haridas S."/>
            <person name="Chen C."/>
            <person name="Bauer D."/>
            <person name="Andreopoulos W."/>
            <person name="Pangilinan J."/>
            <person name="LaButti K."/>
            <person name="Riley R."/>
            <person name="Lipzen A."/>
            <person name="Clum A."/>
            <person name="Drula E."/>
            <person name="Henrissat B."/>
            <person name="Kohler A."/>
            <person name="Grigoriev I.V."/>
            <person name="Martin F.M."/>
            <person name="Hacquard S."/>
        </authorList>
    </citation>
    <scope>NUCLEOTIDE SEQUENCE</scope>
    <source>
        <strain evidence="2">MPI-CAGE-CH-0230</strain>
    </source>
</reference>
<dbReference type="EMBL" id="JAGTJQ010000001">
    <property type="protein sequence ID" value="KAH7041522.1"/>
    <property type="molecule type" value="Genomic_DNA"/>
</dbReference>
<dbReference type="OrthoDB" id="7289984at2759"/>
<sequence length="272" mass="29384">MPSYLITGTSGSIGFELLRQASSNPDNVVVGLVRSKAKMEERLAKELPNQKNVHIFEADLADYKSLAATVEPVSKVLGGSLDYLIANAAYMGQWAAVKPFEEQAKDPETLIAEYNKDFNINVLGNIHLFNLYLPLIRAGNTKKVIAISSGHADFDLVTKFHIHETAPYTIAKTALNMVIAKYHAAYADEGILFMSLCPGLVENDNSRAPPSEDMAKYGPALFAKFAAFAPHLSGATTPDGPAADILRISADASIEKGWGGSFTSHNGGKQWL</sequence>
<dbReference type="GO" id="GO:0016616">
    <property type="term" value="F:oxidoreductase activity, acting on the CH-OH group of donors, NAD or NADP as acceptor"/>
    <property type="evidence" value="ECO:0007669"/>
    <property type="project" value="TreeGrafter"/>
</dbReference>
<evidence type="ECO:0000313" key="2">
    <source>
        <dbReference type="EMBL" id="KAH7041522.1"/>
    </source>
</evidence>
<organism evidence="2 3">
    <name type="scientific">Microdochium trichocladiopsis</name>
    <dbReference type="NCBI Taxonomy" id="1682393"/>
    <lineage>
        <taxon>Eukaryota</taxon>
        <taxon>Fungi</taxon>
        <taxon>Dikarya</taxon>
        <taxon>Ascomycota</taxon>
        <taxon>Pezizomycotina</taxon>
        <taxon>Sordariomycetes</taxon>
        <taxon>Xylariomycetidae</taxon>
        <taxon>Xylariales</taxon>
        <taxon>Microdochiaceae</taxon>
        <taxon>Microdochium</taxon>
    </lineage>
</organism>
<dbReference type="PANTHER" id="PTHR45458">
    <property type="entry name" value="SHORT-CHAIN DEHYDROGENASE/REDUCTASE SDR"/>
    <property type="match status" value="1"/>
</dbReference>
<evidence type="ECO:0000313" key="3">
    <source>
        <dbReference type="Proteomes" id="UP000756346"/>
    </source>
</evidence>